<dbReference type="PANTHER" id="PTHR48090:SF7">
    <property type="entry name" value="RFBJ PROTEIN"/>
    <property type="match status" value="1"/>
</dbReference>
<keyword evidence="1" id="KW-1133">Transmembrane helix</keyword>
<dbReference type="Pfam" id="PF00535">
    <property type="entry name" value="Glycos_transf_2"/>
    <property type="match status" value="1"/>
</dbReference>
<dbReference type="Pfam" id="PF26629">
    <property type="entry name" value="GT2_TM_C"/>
    <property type="match status" value="1"/>
</dbReference>
<gene>
    <name evidence="4" type="ORF">LCGC14_0367700</name>
</gene>
<sequence length="395" mass="42808">MTSTDRPIELSVVLPCLNEAETLETCIRKAQGFLADNDVAGEVIVADNGSTDGSIDIASSLGARVVHVSSRGYGSALYHGSRAAAGRYIVMADADDSYDLSNLMPFLEKLRAGYDLVMGNRFAGGIAPGAMPVLNRLLGNPVLTWVGRLFFRCPAKDFHCGIRGFSAEAFARMDLRTTGMEYASEMVVKATLNGMRICEVPTTLRPDGRSRRPHLRPWRDGWRHLRFMLLYSPRWLFLYPGLMLMALGLILGGWLMATPIRVGQLVFDIHSLIYTAAMVSIGFQAVTFAALAAIYATQEGLAPPVASLEKLFRYLTLEGALAVGVLLLAGGIAGTIAAVLQWRTRGFGPLDASQIGRMVVPSVLALMLGCQVIFNGFFLSVLGLGVRRVRDDSGE</sequence>
<feature type="domain" description="Glycosyltransferase 2-like" evidence="2">
    <location>
        <begin position="11"/>
        <end position="170"/>
    </location>
</feature>
<feature type="transmembrane region" description="Helical" evidence="1">
    <location>
        <begin position="272"/>
        <end position="296"/>
    </location>
</feature>
<keyword evidence="1" id="KW-0812">Transmembrane</keyword>
<proteinExistence type="predicted"/>
<dbReference type="CDD" id="cd04179">
    <property type="entry name" value="DPM_DPG-synthase_like"/>
    <property type="match status" value="1"/>
</dbReference>
<evidence type="ECO:0000256" key="1">
    <source>
        <dbReference type="SAM" id="Phobius"/>
    </source>
</evidence>
<feature type="domain" description="Low-salt glycan biosynthesis hexosyltransferase Agl6 C-terminal transmembrane region" evidence="3">
    <location>
        <begin position="291"/>
        <end position="383"/>
    </location>
</feature>
<dbReference type="InterPro" id="IPR029044">
    <property type="entry name" value="Nucleotide-diphossugar_trans"/>
</dbReference>
<dbReference type="EMBL" id="LAZR01000291">
    <property type="protein sequence ID" value="KKN76679.1"/>
    <property type="molecule type" value="Genomic_DNA"/>
</dbReference>
<accession>A0A0F9TBY7</accession>
<dbReference type="InterPro" id="IPR001173">
    <property type="entry name" value="Glyco_trans_2-like"/>
</dbReference>
<dbReference type="PANTHER" id="PTHR48090">
    <property type="entry name" value="UNDECAPRENYL-PHOSPHATE 4-DEOXY-4-FORMAMIDO-L-ARABINOSE TRANSFERASE-RELATED"/>
    <property type="match status" value="1"/>
</dbReference>
<comment type="caution">
    <text evidence="4">The sequence shown here is derived from an EMBL/GenBank/DDBJ whole genome shotgun (WGS) entry which is preliminary data.</text>
</comment>
<dbReference type="InterPro" id="IPR058718">
    <property type="entry name" value="Agl6_TM_C"/>
</dbReference>
<dbReference type="Gene3D" id="3.90.550.10">
    <property type="entry name" value="Spore Coat Polysaccharide Biosynthesis Protein SpsA, Chain A"/>
    <property type="match status" value="1"/>
</dbReference>
<name>A0A0F9TBY7_9ZZZZ</name>
<reference evidence="4" key="1">
    <citation type="journal article" date="2015" name="Nature">
        <title>Complex archaea that bridge the gap between prokaryotes and eukaryotes.</title>
        <authorList>
            <person name="Spang A."/>
            <person name="Saw J.H."/>
            <person name="Jorgensen S.L."/>
            <person name="Zaremba-Niedzwiedzka K."/>
            <person name="Martijn J."/>
            <person name="Lind A.E."/>
            <person name="van Eijk R."/>
            <person name="Schleper C."/>
            <person name="Guy L."/>
            <person name="Ettema T.J."/>
        </authorList>
    </citation>
    <scope>NUCLEOTIDE SEQUENCE</scope>
</reference>
<feature type="transmembrane region" description="Helical" evidence="1">
    <location>
        <begin position="317"/>
        <end position="342"/>
    </location>
</feature>
<dbReference type="InterPro" id="IPR050256">
    <property type="entry name" value="Glycosyltransferase_2"/>
</dbReference>
<keyword evidence="1" id="KW-0472">Membrane</keyword>
<dbReference type="SUPFAM" id="SSF53448">
    <property type="entry name" value="Nucleotide-diphospho-sugar transferases"/>
    <property type="match status" value="1"/>
</dbReference>
<evidence type="ECO:0000313" key="4">
    <source>
        <dbReference type="EMBL" id="KKN76679.1"/>
    </source>
</evidence>
<feature type="transmembrane region" description="Helical" evidence="1">
    <location>
        <begin position="362"/>
        <end position="386"/>
    </location>
</feature>
<protein>
    <submittedName>
        <fullName evidence="4">Uncharacterized protein</fullName>
    </submittedName>
</protein>
<evidence type="ECO:0000259" key="3">
    <source>
        <dbReference type="Pfam" id="PF26629"/>
    </source>
</evidence>
<dbReference type="AlphaFoldDB" id="A0A0F9TBY7"/>
<organism evidence="4">
    <name type="scientific">marine sediment metagenome</name>
    <dbReference type="NCBI Taxonomy" id="412755"/>
    <lineage>
        <taxon>unclassified sequences</taxon>
        <taxon>metagenomes</taxon>
        <taxon>ecological metagenomes</taxon>
    </lineage>
</organism>
<evidence type="ECO:0000259" key="2">
    <source>
        <dbReference type="Pfam" id="PF00535"/>
    </source>
</evidence>
<feature type="transmembrane region" description="Helical" evidence="1">
    <location>
        <begin position="236"/>
        <end position="257"/>
    </location>
</feature>